<dbReference type="EMBL" id="FWFQ01000041">
    <property type="protein sequence ID" value="SLN66643.1"/>
    <property type="molecule type" value="Genomic_DNA"/>
</dbReference>
<protein>
    <submittedName>
        <fullName evidence="4">Putative oxidoreductase</fullName>
        <ecNumber evidence="4">1.-.-.-</ecNumber>
    </submittedName>
</protein>
<keyword evidence="5" id="KW-1185">Reference proteome</keyword>
<dbReference type="Proteomes" id="UP000193409">
    <property type="component" value="Unassembled WGS sequence"/>
</dbReference>
<dbReference type="SUPFAM" id="SSF51735">
    <property type="entry name" value="NAD(P)-binding Rossmann-fold domains"/>
    <property type="match status" value="1"/>
</dbReference>
<dbReference type="AlphaFoldDB" id="A0A1Y5TRP2"/>
<dbReference type="InterPro" id="IPR036291">
    <property type="entry name" value="NAD(P)-bd_dom_sf"/>
</dbReference>
<evidence type="ECO:0000313" key="5">
    <source>
        <dbReference type="Proteomes" id="UP000193409"/>
    </source>
</evidence>
<accession>A0A1Y5TRP2</accession>
<sequence length="247" mass="26274">MPPRDLFTGKRYWIVGASEGLGRALAQSLADAGAELVLSARNAERLVALTGGLPGAAALPMDVTDPVSVAAACADVGHVDAVIYCAGAYDPMTARDFDLETAERIMDVNYAGALRIVHGILPAFLGRKSGRIVLVGSLAGFRGLPGAVGYSASKAALMSLGETLYADLRGTGVGVQLVHPGFIQTRLTEKNSFNMPGLMTPEEAADHVMRALRSGRFQTSFPFAFSLVFRLGRFLPARLFYKLMPVR</sequence>
<dbReference type="PANTHER" id="PTHR44196">
    <property type="entry name" value="DEHYDROGENASE/REDUCTASE SDR FAMILY MEMBER 7B"/>
    <property type="match status" value="1"/>
</dbReference>
<feature type="domain" description="Ketoreductase" evidence="3">
    <location>
        <begin position="10"/>
        <end position="181"/>
    </location>
</feature>
<evidence type="ECO:0000259" key="3">
    <source>
        <dbReference type="SMART" id="SM00822"/>
    </source>
</evidence>
<dbReference type="InterPro" id="IPR002347">
    <property type="entry name" value="SDR_fam"/>
</dbReference>
<dbReference type="RefSeq" id="WP_085870009.1">
    <property type="nucleotide sequence ID" value="NZ_FWFQ01000041.1"/>
</dbReference>
<comment type="similarity">
    <text evidence="1">Belongs to the short-chain dehydrogenases/reductases (SDR) family.</text>
</comment>
<dbReference type="PRINTS" id="PR00081">
    <property type="entry name" value="GDHRDH"/>
</dbReference>
<dbReference type="OrthoDB" id="335726at2"/>
<proteinExistence type="inferred from homology"/>
<evidence type="ECO:0000313" key="4">
    <source>
        <dbReference type="EMBL" id="SLN66643.1"/>
    </source>
</evidence>
<evidence type="ECO:0000256" key="2">
    <source>
        <dbReference type="ARBA" id="ARBA00023002"/>
    </source>
</evidence>
<dbReference type="Pfam" id="PF00106">
    <property type="entry name" value="adh_short"/>
    <property type="match status" value="1"/>
</dbReference>
<evidence type="ECO:0000256" key="1">
    <source>
        <dbReference type="ARBA" id="ARBA00006484"/>
    </source>
</evidence>
<dbReference type="InterPro" id="IPR057326">
    <property type="entry name" value="KR_dom"/>
</dbReference>
<dbReference type="EC" id="1.-.-.-" evidence="4"/>
<organism evidence="4 5">
    <name type="scientific">Pseudoruegeria aquimaris</name>
    <dbReference type="NCBI Taxonomy" id="393663"/>
    <lineage>
        <taxon>Bacteria</taxon>
        <taxon>Pseudomonadati</taxon>
        <taxon>Pseudomonadota</taxon>
        <taxon>Alphaproteobacteria</taxon>
        <taxon>Rhodobacterales</taxon>
        <taxon>Roseobacteraceae</taxon>
        <taxon>Pseudoruegeria</taxon>
    </lineage>
</organism>
<dbReference type="GO" id="GO:0016020">
    <property type="term" value="C:membrane"/>
    <property type="evidence" value="ECO:0007669"/>
    <property type="project" value="TreeGrafter"/>
</dbReference>
<keyword evidence="2 4" id="KW-0560">Oxidoreductase</keyword>
<dbReference type="GO" id="GO:0016491">
    <property type="term" value="F:oxidoreductase activity"/>
    <property type="evidence" value="ECO:0007669"/>
    <property type="project" value="UniProtKB-KW"/>
</dbReference>
<dbReference type="SMART" id="SM00822">
    <property type="entry name" value="PKS_KR"/>
    <property type="match status" value="1"/>
</dbReference>
<dbReference type="PANTHER" id="PTHR44196:SF1">
    <property type="entry name" value="DEHYDROGENASE_REDUCTASE SDR FAMILY MEMBER 7B"/>
    <property type="match status" value="1"/>
</dbReference>
<dbReference type="Gene3D" id="3.40.50.720">
    <property type="entry name" value="NAD(P)-binding Rossmann-like Domain"/>
    <property type="match status" value="1"/>
</dbReference>
<name>A0A1Y5TRP2_9RHOB</name>
<gene>
    <name evidence="4" type="ORF">PSA7680_03529</name>
</gene>
<reference evidence="4 5" key="1">
    <citation type="submission" date="2017-03" db="EMBL/GenBank/DDBJ databases">
        <authorList>
            <person name="Afonso C.L."/>
            <person name="Miller P.J."/>
            <person name="Scott M.A."/>
            <person name="Spackman E."/>
            <person name="Goraichik I."/>
            <person name="Dimitrov K.M."/>
            <person name="Suarez D.L."/>
            <person name="Swayne D.E."/>
        </authorList>
    </citation>
    <scope>NUCLEOTIDE SEQUENCE [LARGE SCALE GENOMIC DNA]</scope>
    <source>
        <strain evidence="4 5">CECT 7680</strain>
    </source>
</reference>